<keyword evidence="2" id="KW-1185">Reference proteome</keyword>
<dbReference type="PANTHER" id="PTHR30283">
    <property type="entry name" value="PEROXIDE STRESS RESPONSE PROTEIN YAAA"/>
    <property type="match status" value="1"/>
</dbReference>
<protein>
    <submittedName>
        <fullName evidence="1">Cytoplasmic iron level regulating protein YaaA (DUF328/UPF0246 family)</fullName>
    </submittedName>
</protein>
<evidence type="ECO:0000313" key="1">
    <source>
        <dbReference type="EMBL" id="MBB4702135.1"/>
    </source>
</evidence>
<accession>A0A7W7D8A0</accession>
<name>A0A7W7D8A0_9ACTN</name>
<comment type="caution">
    <text evidence="1">The sequence shown here is derived from an EMBL/GenBank/DDBJ whole genome shotgun (WGS) entry which is preliminary data.</text>
</comment>
<organism evidence="1 2">
    <name type="scientific">Sphaerisporangium siamense</name>
    <dbReference type="NCBI Taxonomy" id="795645"/>
    <lineage>
        <taxon>Bacteria</taxon>
        <taxon>Bacillati</taxon>
        <taxon>Actinomycetota</taxon>
        <taxon>Actinomycetes</taxon>
        <taxon>Streptosporangiales</taxon>
        <taxon>Streptosporangiaceae</taxon>
        <taxon>Sphaerisporangium</taxon>
    </lineage>
</organism>
<dbReference type="GO" id="GO:0005829">
    <property type="term" value="C:cytosol"/>
    <property type="evidence" value="ECO:0007669"/>
    <property type="project" value="TreeGrafter"/>
</dbReference>
<dbReference type="AlphaFoldDB" id="A0A7W7D8A0"/>
<dbReference type="GO" id="GO:0033194">
    <property type="term" value="P:response to hydroperoxide"/>
    <property type="evidence" value="ECO:0007669"/>
    <property type="project" value="TreeGrafter"/>
</dbReference>
<dbReference type="Pfam" id="PF03883">
    <property type="entry name" value="H2O2_YaaD"/>
    <property type="match status" value="1"/>
</dbReference>
<dbReference type="NCBIfam" id="NF002545">
    <property type="entry name" value="PRK02101.2-3"/>
    <property type="match status" value="1"/>
</dbReference>
<reference evidence="1 2" key="1">
    <citation type="submission" date="2020-08" db="EMBL/GenBank/DDBJ databases">
        <title>Sequencing the genomes of 1000 actinobacteria strains.</title>
        <authorList>
            <person name="Klenk H.-P."/>
        </authorList>
    </citation>
    <scope>NUCLEOTIDE SEQUENCE [LARGE SCALE GENOMIC DNA]</scope>
    <source>
        <strain evidence="1 2">DSM 45784</strain>
    </source>
</reference>
<dbReference type="Proteomes" id="UP000542210">
    <property type="component" value="Unassembled WGS sequence"/>
</dbReference>
<dbReference type="InterPro" id="IPR005583">
    <property type="entry name" value="YaaA"/>
</dbReference>
<evidence type="ECO:0000313" key="2">
    <source>
        <dbReference type="Proteomes" id="UP000542210"/>
    </source>
</evidence>
<gene>
    <name evidence="1" type="ORF">BJ982_003679</name>
</gene>
<proteinExistence type="predicted"/>
<dbReference type="PANTHER" id="PTHR30283:SF4">
    <property type="entry name" value="PEROXIDE STRESS RESISTANCE PROTEIN YAAA"/>
    <property type="match status" value="1"/>
</dbReference>
<dbReference type="EMBL" id="JACHND010000001">
    <property type="protein sequence ID" value="MBB4702135.1"/>
    <property type="molecule type" value="Genomic_DNA"/>
</dbReference>
<dbReference type="RefSeq" id="WP_184881677.1">
    <property type="nucleotide sequence ID" value="NZ_BOOV01000026.1"/>
</dbReference>
<sequence>MLILLPPSEGKAAKGSGAPLDLDALSFPSLGPAREKVLDALEAVARGPEDEALAVLGLTPGQADELARNRGLRTARTLPASRLYTGVLYDNLGLATLSPAGRRRASRSLIVFSGLWGALRPSDRVPPYRLSMGVRLPSLGGLAAYWRPALTEALAEAVAKEAKGVVIDLRSSTYAQAWPPGSRGVTVRVLREAADGGRSVVSHMAKATRGAVARSLLESGANPRTPRQLAGILADLGHVTELGPEPRAGRPWTLDVVTRE</sequence>